<dbReference type="SUPFAM" id="SSF48371">
    <property type="entry name" value="ARM repeat"/>
    <property type="match status" value="1"/>
</dbReference>
<sequence>MAEQTGVLELLCSSAKIKRDRGAIELHNHLRETDSEGLKQLENSVRLLLQDADAPWERKHGALMGFKELLGLGVTDENLLKCSDEFTGVAKECALHMLEDSESRVRLAAGEVMGMLCRRVGPSIYEDTKDVIMQGVITNLERQPMIEPSASGHVDTEKLAEKLTGSTSGSDADGSISPGTSPRRVTMLQRLSSTSAEEIFHDTAGWKSLETWMKCLQAVINGCGTNFNRFVTQELLDLIFQTLSHTNRFVRETGYYVCGSLVGCNYSESGEVLLPPEENAIYQLGDQFSKWLGTGLADNWSQVRLAASVATRQFLLGLSEGDRFKFYNDLLPPLCLNRYYVAEGVRIYNQETWRQVTAGGGRRLVEQHIQPVVDFYVKQTEADNHAVREAACACIAELGSKVDKDVVRAHVPKLLDALLVCFKDESWPVRDASCVACGNFVLCFPEESKGAMTDLYTLFFENLQDAIASVRQGAALALANVVRAYGKEAQEIVLGKAREGLAGVEKQEVTAERYSSLDKSPATYGVVKRLRDNDMELHTDKQMYSCGSLAPKMHRGKRGGGCMDHQFKRPSEPWELGDGCIYLLAELSQLPDAAADVAKELPLVATTASFQHYTQHVHLLETMCKQLPVIAKGIGKRAFKMHIELFFDAIFYSLSCDNALTSTAAGQCLEQLSAFLGPNIMRGRVEQYNPRYVEQLDRSLTMPPMGPSMRPNAGPSRGGPPM</sequence>
<dbReference type="InterPro" id="IPR052107">
    <property type="entry name" value="HEAT6"/>
</dbReference>
<reference evidence="3" key="1">
    <citation type="journal article" date="2023" name="Mol. Biol. Evol.">
        <title>Third-Generation Sequencing Reveals the Adaptive Role of the Epigenome in Three Deep-Sea Polychaetes.</title>
        <authorList>
            <person name="Perez M."/>
            <person name="Aroh O."/>
            <person name="Sun Y."/>
            <person name="Lan Y."/>
            <person name="Juniper S.K."/>
            <person name="Young C.R."/>
            <person name="Angers B."/>
            <person name="Qian P.Y."/>
        </authorList>
    </citation>
    <scope>NUCLEOTIDE SEQUENCE</scope>
    <source>
        <strain evidence="3">R07B-5</strain>
    </source>
</reference>
<dbReference type="AlphaFoldDB" id="A0AAD9NPL9"/>
<evidence type="ECO:0000256" key="2">
    <source>
        <dbReference type="SAM" id="MobiDB-lite"/>
    </source>
</evidence>
<proteinExistence type="predicted"/>
<dbReference type="InterPro" id="IPR011989">
    <property type="entry name" value="ARM-like"/>
</dbReference>
<protein>
    <submittedName>
        <fullName evidence="3">Uncharacterized protein</fullName>
    </submittedName>
</protein>
<evidence type="ECO:0000313" key="3">
    <source>
        <dbReference type="EMBL" id="KAK2178117.1"/>
    </source>
</evidence>
<name>A0AAD9NPL9_RIDPI</name>
<dbReference type="InterPro" id="IPR016024">
    <property type="entry name" value="ARM-type_fold"/>
</dbReference>
<dbReference type="Pfam" id="PF02985">
    <property type="entry name" value="HEAT"/>
    <property type="match status" value="1"/>
</dbReference>
<comment type="caution">
    <text evidence="3">The sequence shown here is derived from an EMBL/GenBank/DDBJ whole genome shotgun (WGS) entry which is preliminary data.</text>
</comment>
<accession>A0AAD9NPL9</accession>
<dbReference type="Gene3D" id="1.25.10.10">
    <property type="entry name" value="Leucine-rich Repeat Variant"/>
    <property type="match status" value="1"/>
</dbReference>
<gene>
    <name evidence="3" type="ORF">NP493_558g01003</name>
</gene>
<organism evidence="3 4">
    <name type="scientific">Ridgeia piscesae</name>
    <name type="common">Tubeworm</name>
    <dbReference type="NCBI Taxonomy" id="27915"/>
    <lineage>
        <taxon>Eukaryota</taxon>
        <taxon>Metazoa</taxon>
        <taxon>Spiralia</taxon>
        <taxon>Lophotrochozoa</taxon>
        <taxon>Annelida</taxon>
        <taxon>Polychaeta</taxon>
        <taxon>Sedentaria</taxon>
        <taxon>Canalipalpata</taxon>
        <taxon>Sabellida</taxon>
        <taxon>Siboglinidae</taxon>
        <taxon>Ridgeia</taxon>
    </lineage>
</organism>
<dbReference type="EMBL" id="JAODUO010000561">
    <property type="protein sequence ID" value="KAK2178117.1"/>
    <property type="molecule type" value="Genomic_DNA"/>
</dbReference>
<evidence type="ECO:0000256" key="1">
    <source>
        <dbReference type="ARBA" id="ARBA00022737"/>
    </source>
</evidence>
<dbReference type="InterPro" id="IPR000357">
    <property type="entry name" value="HEAT"/>
</dbReference>
<dbReference type="PANTHER" id="PTHR13366">
    <property type="entry name" value="MALARIA ANTIGEN-RELATED"/>
    <property type="match status" value="1"/>
</dbReference>
<dbReference type="PANTHER" id="PTHR13366:SF0">
    <property type="entry name" value="HEAT REPEAT-CONTAINING PROTEIN 6"/>
    <property type="match status" value="1"/>
</dbReference>
<dbReference type="Proteomes" id="UP001209878">
    <property type="component" value="Unassembled WGS sequence"/>
</dbReference>
<keyword evidence="1" id="KW-0677">Repeat</keyword>
<feature type="compositionally biased region" description="Low complexity" evidence="2">
    <location>
        <begin position="164"/>
        <end position="177"/>
    </location>
</feature>
<keyword evidence="4" id="KW-1185">Reference proteome</keyword>
<evidence type="ECO:0000313" key="4">
    <source>
        <dbReference type="Proteomes" id="UP001209878"/>
    </source>
</evidence>
<feature type="region of interest" description="Disordered" evidence="2">
    <location>
        <begin position="163"/>
        <end position="184"/>
    </location>
</feature>
<feature type="region of interest" description="Disordered" evidence="2">
    <location>
        <begin position="700"/>
        <end position="722"/>
    </location>
</feature>